<dbReference type="AlphaFoldDB" id="A0A438MVU0"/>
<protein>
    <recommendedName>
        <fullName evidence="1">Tautomerase cis-CaaD-like domain-containing protein</fullName>
    </recommendedName>
</protein>
<dbReference type="Gene3D" id="3.30.429.10">
    <property type="entry name" value="Macrophage Migration Inhibitory Factor"/>
    <property type="match status" value="1"/>
</dbReference>
<name>A0A438MVU0_EXOME</name>
<evidence type="ECO:0000313" key="3">
    <source>
        <dbReference type="Proteomes" id="UP000288859"/>
    </source>
</evidence>
<evidence type="ECO:0000313" key="2">
    <source>
        <dbReference type="EMBL" id="RVX67037.1"/>
    </source>
</evidence>
<comment type="caution">
    <text evidence="2">The sequence shown here is derived from an EMBL/GenBank/DDBJ whole genome shotgun (WGS) entry which is preliminary data.</text>
</comment>
<accession>A0A438MVU0</accession>
<dbReference type="InterPro" id="IPR014347">
    <property type="entry name" value="Tautomerase/MIF_sf"/>
</dbReference>
<dbReference type="Pfam" id="PF14832">
    <property type="entry name" value="Tautomerase_3"/>
    <property type="match status" value="1"/>
</dbReference>
<evidence type="ECO:0000259" key="1">
    <source>
        <dbReference type="Pfam" id="PF14832"/>
    </source>
</evidence>
<dbReference type="InterPro" id="IPR028116">
    <property type="entry name" value="Cis-CaaD-like"/>
</dbReference>
<dbReference type="OrthoDB" id="9981319at2759"/>
<gene>
    <name evidence="2" type="ORF">B0A52_09251</name>
</gene>
<feature type="domain" description="Tautomerase cis-CaaD-like" evidence="1">
    <location>
        <begin position="1"/>
        <end position="83"/>
    </location>
</feature>
<dbReference type="VEuPathDB" id="FungiDB:PV10_03147"/>
<organism evidence="2 3">
    <name type="scientific">Exophiala mesophila</name>
    <name type="common">Black yeast-like fungus</name>
    <dbReference type="NCBI Taxonomy" id="212818"/>
    <lineage>
        <taxon>Eukaryota</taxon>
        <taxon>Fungi</taxon>
        <taxon>Dikarya</taxon>
        <taxon>Ascomycota</taxon>
        <taxon>Pezizomycotina</taxon>
        <taxon>Eurotiomycetes</taxon>
        <taxon>Chaetothyriomycetidae</taxon>
        <taxon>Chaetothyriales</taxon>
        <taxon>Herpotrichiellaceae</taxon>
        <taxon>Exophiala</taxon>
    </lineage>
</organism>
<dbReference type="Proteomes" id="UP000288859">
    <property type="component" value="Unassembled WGS sequence"/>
</dbReference>
<sequence length="193" mass="21428">MPFYEVQHSHPLTATQKHTLARHITHLHSTTFLTPSLYVNVVFQYLAPTSTSTTYFLAGEPTAHHPAGPNRIFAMVRVSPQRTKADFDALALKIEDKWYEVVNETDGSGDTVEARASKKMHFVVFHPMIAARENGVTIPDVGLLSHSIASLTSGLLISPAYLALRLAYDHGDQQFKDMLDEIDSRADLKALLS</sequence>
<dbReference type="EMBL" id="NAJM01000053">
    <property type="protein sequence ID" value="RVX67037.1"/>
    <property type="molecule type" value="Genomic_DNA"/>
</dbReference>
<reference evidence="2 3" key="1">
    <citation type="submission" date="2017-03" db="EMBL/GenBank/DDBJ databases">
        <title>Genomes of endolithic fungi from Antarctica.</title>
        <authorList>
            <person name="Coleine C."/>
            <person name="Masonjones S."/>
            <person name="Stajich J.E."/>
        </authorList>
    </citation>
    <scope>NUCLEOTIDE SEQUENCE [LARGE SCALE GENOMIC DNA]</scope>
    <source>
        <strain evidence="2 3">CCFEE 6314</strain>
    </source>
</reference>
<proteinExistence type="predicted"/>